<dbReference type="Gene3D" id="3.40.430.10">
    <property type="entry name" value="Dihydrofolate Reductase, subunit A"/>
    <property type="match status" value="1"/>
</dbReference>
<accession>A0A0M6W802</accession>
<protein>
    <recommendedName>
        <fullName evidence="3 8">Dihydrofolate reductase</fullName>
        <ecNumber evidence="3 8">1.5.1.3</ecNumber>
    </recommendedName>
</protein>
<evidence type="ECO:0000256" key="7">
    <source>
        <dbReference type="ARBA" id="ARBA00025067"/>
    </source>
</evidence>
<evidence type="ECO:0000259" key="10">
    <source>
        <dbReference type="PROSITE" id="PS51330"/>
    </source>
</evidence>
<dbReference type="GO" id="GO:0005829">
    <property type="term" value="C:cytosol"/>
    <property type="evidence" value="ECO:0007669"/>
    <property type="project" value="TreeGrafter"/>
</dbReference>
<proteinExistence type="inferred from homology"/>
<dbReference type="InterPro" id="IPR001796">
    <property type="entry name" value="DHFR_dom"/>
</dbReference>
<keyword evidence="12" id="KW-1185">Reference proteome</keyword>
<evidence type="ECO:0000256" key="9">
    <source>
        <dbReference type="RuleBase" id="RU004474"/>
    </source>
</evidence>
<organism evidence="11 12">
    <name type="scientific">Candidatus Providencia siddallii</name>
    <dbReference type="NCBI Taxonomy" id="1715285"/>
    <lineage>
        <taxon>Bacteria</taxon>
        <taxon>Pseudomonadati</taxon>
        <taxon>Pseudomonadota</taxon>
        <taxon>Gammaproteobacteria</taxon>
        <taxon>Enterobacterales</taxon>
        <taxon>Morganellaceae</taxon>
        <taxon>Providencia</taxon>
    </lineage>
</organism>
<dbReference type="PROSITE" id="PS51330">
    <property type="entry name" value="DHFR_2"/>
    <property type="match status" value="1"/>
</dbReference>
<evidence type="ECO:0000313" key="11">
    <source>
        <dbReference type="EMBL" id="CRK85526.1"/>
    </source>
</evidence>
<comment type="function">
    <text evidence="7 8">Key enzyme in folate metabolism. Catalyzes an essential reaction for de novo glycine and purine synthesis, and for DNA precursor synthesis.</text>
</comment>
<dbReference type="CDD" id="cd00209">
    <property type="entry name" value="DHFR"/>
    <property type="match status" value="1"/>
</dbReference>
<evidence type="ECO:0000256" key="8">
    <source>
        <dbReference type="PIRNR" id="PIRNR000194"/>
    </source>
</evidence>
<dbReference type="PIRSF" id="PIRSF000194">
    <property type="entry name" value="DHFR"/>
    <property type="match status" value="1"/>
</dbReference>
<dbReference type="InterPro" id="IPR017925">
    <property type="entry name" value="DHFR_CS"/>
</dbReference>
<dbReference type="GO" id="GO:0006730">
    <property type="term" value="P:one-carbon metabolic process"/>
    <property type="evidence" value="ECO:0007669"/>
    <property type="project" value="UniProtKB-KW"/>
</dbReference>
<evidence type="ECO:0000256" key="6">
    <source>
        <dbReference type="ARBA" id="ARBA00023002"/>
    </source>
</evidence>
<dbReference type="GO" id="GO:0070401">
    <property type="term" value="F:NADP+ binding"/>
    <property type="evidence" value="ECO:0007669"/>
    <property type="project" value="UniProtKB-ARBA"/>
</dbReference>
<gene>
    <name evidence="11" type="primary">folA</name>
    <name evidence="11" type="ORF">SOFFGTOCOR_0080</name>
</gene>
<evidence type="ECO:0000313" key="12">
    <source>
        <dbReference type="Proteomes" id="UP000242301"/>
    </source>
</evidence>
<dbReference type="SUPFAM" id="SSF53597">
    <property type="entry name" value="Dihydrofolate reductase-like"/>
    <property type="match status" value="1"/>
</dbReference>
<keyword evidence="4 8" id="KW-0554">One-carbon metabolism</keyword>
<dbReference type="Pfam" id="PF00186">
    <property type="entry name" value="DHFR_1"/>
    <property type="match status" value="1"/>
</dbReference>
<dbReference type="FunFam" id="3.40.430.10:FF:000001">
    <property type="entry name" value="Dihydrofolate reductase"/>
    <property type="match status" value="1"/>
</dbReference>
<keyword evidence="5 8" id="KW-0521">NADP</keyword>
<dbReference type="EC" id="1.5.1.3" evidence="3 8"/>
<evidence type="ECO:0000256" key="4">
    <source>
        <dbReference type="ARBA" id="ARBA00022563"/>
    </source>
</evidence>
<dbReference type="UniPathway" id="UPA00077">
    <property type="reaction ID" value="UER00158"/>
</dbReference>
<comment type="similarity">
    <text evidence="2 8 9">Belongs to the dihydrofolate reductase family.</text>
</comment>
<sequence>MNISLIAAVSKNQVIGTKNTIPWKLFDDLVWFKKNTLNKPVIMGRITYESIGVPLPKRINIVLSNKKHNNTDIIWVSSIKEALLATKSIGSFKEIMIIGGGEIYKQFLPLANKLYLTQINIKVTGDTYFPTLNYKKWKLIFNKYKESDENNKYSFYFKIFTKIYTKT</sequence>
<evidence type="ECO:0000256" key="2">
    <source>
        <dbReference type="ARBA" id="ARBA00009539"/>
    </source>
</evidence>
<dbReference type="PANTHER" id="PTHR48069:SF3">
    <property type="entry name" value="DIHYDROFOLATE REDUCTASE"/>
    <property type="match status" value="1"/>
</dbReference>
<dbReference type="EMBL" id="CVRF01000001">
    <property type="protein sequence ID" value="CRK85526.1"/>
    <property type="molecule type" value="Genomic_DNA"/>
</dbReference>
<evidence type="ECO:0000256" key="5">
    <source>
        <dbReference type="ARBA" id="ARBA00022857"/>
    </source>
</evidence>
<evidence type="ECO:0000256" key="1">
    <source>
        <dbReference type="ARBA" id="ARBA00004903"/>
    </source>
</evidence>
<dbReference type="NCBIfam" id="NF008037">
    <property type="entry name" value="PRK10769.1"/>
    <property type="match status" value="1"/>
</dbReference>
<feature type="domain" description="DHFR" evidence="10">
    <location>
        <begin position="2"/>
        <end position="162"/>
    </location>
</feature>
<keyword evidence="6 8" id="KW-0560">Oxidoreductase</keyword>
<dbReference type="GO" id="GO:0046655">
    <property type="term" value="P:folic acid metabolic process"/>
    <property type="evidence" value="ECO:0007669"/>
    <property type="project" value="TreeGrafter"/>
</dbReference>
<comment type="pathway">
    <text evidence="1 8">Cofactor biosynthesis; tetrahydrofolate biosynthesis; 5,6,7,8-tetrahydrofolate from 7,8-dihydrofolate: step 1/1.</text>
</comment>
<dbReference type="Proteomes" id="UP000242301">
    <property type="component" value="Unassembled WGS sequence"/>
</dbReference>
<dbReference type="PRINTS" id="PR00070">
    <property type="entry name" value="DHFR"/>
</dbReference>
<dbReference type="GO" id="GO:0046452">
    <property type="term" value="P:dihydrofolate metabolic process"/>
    <property type="evidence" value="ECO:0007669"/>
    <property type="project" value="TreeGrafter"/>
</dbReference>
<dbReference type="InterPro" id="IPR024072">
    <property type="entry name" value="DHFR-like_dom_sf"/>
</dbReference>
<reference evidence="12" key="1">
    <citation type="submission" date="2015-05" db="EMBL/GenBank/DDBJ databases">
        <authorList>
            <person name="Manzano-Marin A."/>
        </authorList>
    </citation>
    <scope>NUCLEOTIDE SEQUENCE [LARGE SCALE GENOMIC DNA]</scope>
    <source>
        <strain evidence="12">officinalis</strain>
    </source>
</reference>
<name>A0A0M6W802_9GAMM</name>
<dbReference type="AlphaFoldDB" id="A0A0M6W802"/>
<dbReference type="GO" id="GO:0004146">
    <property type="term" value="F:dihydrofolate reductase activity"/>
    <property type="evidence" value="ECO:0007669"/>
    <property type="project" value="UniProtKB-EC"/>
</dbReference>
<dbReference type="STRING" id="1715285.SOFFGTOCOR_0080"/>
<comment type="catalytic activity">
    <reaction evidence="8">
        <text>(6S)-5,6,7,8-tetrahydrofolate + NADP(+) = 7,8-dihydrofolate + NADPH + H(+)</text>
        <dbReference type="Rhea" id="RHEA:15009"/>
        <dbReference type="ChEBI" id="CHEBI:15378"/>
        <dbReference type="ChEBI" id="CHEBI:57451"/>
        <dbReference type="ChEBI" id="CHEBI:57453"/>
        <dbReference type="ChEBI" id="CHEBI:57783"/>
        <dbReference type="ChEBI" id="CHEBI:58349"/>
        <dbReference type="EC" id="1.5.1.3"/>
    </reaction>
</comment>
<dbReference type="PANTHER" id="PTHR48069">
    <property type="entry name" value="DIHYDROFOLATE REDUCTASE"/>
    <property type="match status" value="1"/>
</dbReference>
<dbReference type="GO" id="GO:0046654">
    <property type="term" value="P:tetrahydrofolate biosynthetic process"/>
    <property type="evidence" value="ECO:0007669"/>
    <property type="project" value="UniProtKB-UniPathway"/>
</dbReference>
<dbReference type="PROSITE" id="PS00075">
    <property type="entry name" value="DHFR_1"/>
    <property type="match status" value="1"/>
</dbReference>
<dbReference type="InterPro" id="IPR012259">
    <property type="entry name" value="DHFR"/>
</dbReference>
<evidence type="ECO:0000256" key="3">
    <source>
        <dbReference type="ARBA" id="ARBA00012856"/>
    </source>
</evidence>